<feature type="compositionally biased region" description="Low complexity" evidence="6">
    <location>
        <begin position="204"/>
        <end position="214"/>
    </location>
</feature>
<evidence type="ECO:0000256" key="6">
    <source>
        <dbReference type="SAM" id="MobiDB-lite"/>
    </source>
</evidence>
<proteinExistence type="predicted"/>
<dbReference type="STRING" id="231916.A0A409VUT9"/>
<dbReference type="EMBL" id="NHYE01005555">
    <property type="protein sequence ID" value="PPQ70024.1"/>
    <property type="molecule type" value="Genomic_DNA"/>
</dbReference>
<dbReference type="InterPro" id="IPR000058">
    <property type="entry name" value="Znf_AN1"/>
</dbReference>
<reference evidence="8 9" key="1">
    <citation type="journal article" date="2018" name="Evol. Lett.">
        <title>Horizontal gene cluster transfer increased hallucinogenic mushroom diversity.</title>
        <authorList>
            <person name="Reynolds H.T."/>
            <person name="Vijayakumar V."/>
            <person name="Gluck-Thaler E."/>
            <person name="Korotkin H.B."/>
            <person name="Matheny P.B."/>
            <person name="Slot J.C."/>
        </authorList>
    </citation>
    <scope>NUCLEOTIDE SEQUENCE [LARGE SCALE GENOMIC DNA]</scope>
    <source>
        <strain evidence="8 9">SRW20</strain>
    </source>
</reference>
<dbReference type="InterPro" id="IPR035896">
    <property type="entry name" value="AN1-like_Znf"/>
</dbReference>
<feature type="compositionally biased region" description="Low complexity" evidence="6">
    <location>
        <begin position="226"/>
        <end position="235"/>
    </location>
</feature>
<feature type="region of interest" description="Disordered" evidence="6">
    <location>
        <begin position="204"/>
        <end position="275"/>
    </location>
</feature>
<evidence type="ECO:0000313" key="9">
    <source>
        <dbReference type="Proteomes" id="UP000284706"/>
    </source>
</evidence>
<gene>
    <name evidence="8" type="ORF">CVT26_013312</name>
</gene>
<organism evidence="8 9">
    <name type="scientific">Gymnopilus dilepis</name>
    <dbReference type="NCBI Taxonomy" id="231916"/>
    <lineage>
        <taxon>Eukaryota</taxon>
        <taxon>Fungi</taxon>
        <taxon>Dikarya</taxon>
        <taxon>Basidiomycota</taxon>
        <taxon>Agaricomycotina</taxon>
        <taxon>Agaricomycetes</taxon>
        <taxon>Agaricomycetidae</taxon>
        <taxon>Agaricales</taxon>
        <taxon>Agaricineae</taxon>
        <taxon>Hymenogastraceae</taxon>
        <taxon>Gymnopilus</taxon>
    </lineage>
</organism>
<protein>
    <recommendedName>
        <fullName evidence="7">AN1-type domain-containing protein</fullName>
    </recommendedName>
</protein>
<keyword evidence="4" id="KW-0862">Zinc</keyword>
<keyword evidence="9" id="KW-1185">Reference proteome</keyword>
<dbReference type="PANTHER" id="PTHR14677">
    <property type="entry name" value="ARSENITE INDUCUBLE RNA ASSOCIATED PROTEIN AIP-1-RELATED"/>
    <property type="match status" value="1"/>
</dbReference>
<dbReference type="SMART" id="SM00154">
    <property type="entry name" value="ZnF_AN1"/>
    <property type="match status" value="2"/>
</dbReference>
<dbReference type="PANTHER" id="PTHR14677:SF40">
    <property type="entry name" value="CDC48-ASSOCIATED UBIQUITIN-LIKE_ZINC FINGER PROTEIN 1"/>
    <property type="match status" value="1"/>
</dbReference>
<dbReference type="Pfam" id="PF25403">
    <property type="entry name" value="zf-C2H2_ZFAND2"/>
    <property type="match status" value="1"/>
</dbReference>
<accession>A0A409VUT9</accession>
<dbReference type="GO" id="GO:0008270">
    <property type="term" value="F:zinc ion binding"/>
    <property type="evidence" value="ECO:0007669"/>
    <property type="project" value="UniProtKB-KW"/>
</dbReference>
<dbReference type="InterPro" id="IPR057357">
    <property type="entry name" value="Znf-C2H2_ZFAND2A/B"/>
</dbReference>
<dbReference type="InParanoid" id="A0A409VUT9"/>
<comment type="caution">
    <text evidence="8">The sequence shown here is derived from an EMBL/GenBank/DDBJ whole genome shotgun (WGS) entry which is preliminary data.</text>
</comment>
<evidence type="ECO:0000256" key="5">
    <source>
        <dbReference type="PROSITE-ProRule" id="PRU00449"/>
    </source>
</evidence>
<evidence type="ECO:0000313" key="8">
    <source>
        <dbReference type="EMBL" id="PPQ70024.1"/>
    </source>
</evidence>
<dbReference type="Pfam" id="PF01428">
    <property type="entry name" value="zf-AN1"/>
    <property type="match status" value="2"/>
</dbReference>
<keyword evidence="1" id="KW-0479">Metal-binding</keyword>
<name>A0A409VUT9_9AGAR</name>
<evidence type="ECO:0000256" key="1">
    <source>
        <dbReference type="ARBA" id="ARBA00022723"/>
    </source>
</evidence>
<sequence>MASTPSSTTPNSTPAQERDAQLLSIGKQCSHPACLLVDFLPFKCRHCELSFCQEHFKVDAHKCEKYDETKHNRVAPNCPLCNIPVAVKPGQDPNVRMDQHLETECSVVTGKVKSKATPVCAKASCKKVLFSPIRCDKCRKQFCPAHRFPGDHICSASTTASPQPNARAPLPSFNASAKNFNTKATAAGTAALDAVKKSMANAAASSSSSSSSSSKPKFPFNKTDRLSSSSSSSLLNIPSDHDISSTASTTTTTTPTTPNDEPTTPNNTTDAEIIKPSPVIPPFSFSFSFKPRPIFAAA</sequence>
<dbReference type="AlphaFoldDB" id="A0A409VUT9"/>
<feature type="domain" description="AN1-type" evidence="7">
    <location>
        <begin position="114"/>
        <end position="162"/>
    </location>
</feature>
<feature type="compositionally biased region" description="Low complexity" evidence="6">
    <location>
        <begin position="244"/>
        <end position="275"/>
    </location>
</feature>
<evidence type="ECO:0000256" key="4">
    <source>
        <dbReference type="ARBA" id="ARBA00022833"/>
    </source>
</evidence>
<keyword evidence="3 5" id="KW-0863">Zinc-finger</keyword>
<evidence type="ECO:0000259" key="7">
    <source>
        <dbReference type="PROSITE" id="PS51039"/>
    </source>
</evidence>
<evidence type="ECO:0000256" key="2">
    <source>
        <dbReference type="ARBA" id="ARBA00022737"/>
    </source>
</evidence>
<dbReference type="GO" id="GO:0005737">
    <property type="term" value="C:cytoplasm"/>
    <property type="evidence" value="ECO:0007669"/>
    <property type="project" value="TreeGrafter"/>
</dbReference>
<dbReference type="SUPFAM" id="SSF118310">
    <property type="entry name" value="AN1-like Zinc finger"/>
    <property type="match status" value="2"/>
</dbReference>
<dbReference type="OrthoDB" id="431929at2759"/>
<keyword evidence="2" id="KW-0677">Repeat</keyword>
<evidence type="ECO:0000256" key="3">
    <source>
        <dbReference type="ARBA" id="ARBA00022771"/>
    </source>
</evidence>
<dbReference type="Gene3D" id="4.10.1110.10">
    <property type="entry name" value="AN1-like Zinc finger"/>
    <property type="match status" value="2"/>
</dbReference>
<dbReference type="PROSITE" id="PS51039">
    <property type="entry name" value="ZF_AN1"/>
    <property type="match status" value="1"/>
</dbReference>
<dbReference type="Proteomes" id="UP000284706">
    <property type="component" value="Unassembled WGS sequence"/>
</dbReference>